<evidence type="ECO:0000313" key="3">
    <source>
        <dbReference type="Proteomes" id="UP000502823"/>
    </source>
</evidence>
<dbReference type="EMBL" id="BLKM01000454">
    <property type="protein sequence ID" value="GFG33772.1"/>
    <property type="molecule type" value="Genomic_DNA"/>
</dbReference>
<dbReference type="InParanoid" id="A0A6L2PRF8"/>
<keyword evidence="3" id="KW-1185">Reference proteome</keyword>
<proteinExistence type="predicted"/>
<name>A0A6L2PRF8_COPFO</name>
<gene>
    <name evidence="2" type="ORF">Cfor_05116</name>
</gene>
<comment type="caution">
    <text evidence="2">The sequence shown here is derived from an EMBL/GenBank/DDBJ whole genome shotgun (WGS) entry which is preliminary data.</text>
</comment>
<sequence length="260" mass="27839">MEHTAEISNSTSLYLYVALYPLVLEGGFIYLFSVPTSVGSQAGEGDSEEGKEGSPLEESKLHVGEAAAAMLPGSKLDMSGEDISTGNGQQSLLVDSFSTDFMDHVQENGSSAKKLSSSSSSDLLLIDNVKPMETSEDLITSETSILPSPPQSNGHRNGVEYDAVDFVNVDNVKQNNTTNNLLDFSQFDAFSTNNVMLNDTQQSTAATEFEQILELGSVPTTGKLSNEDNINSNVMNNGPSPPFIAFQENMAKKTDSNSVT</sequence>
<reference evidence="3" key="1">
    <citation type="submission" date="2020-01" db="EMBL/GenBank/DDBJ databases">
        <title>Draft genome sequence of the Termite Coptotermes fromosanus.</title>
        <authorList>
            <person name="Itakura S."/>
            <person name="Yosikawa Y."/>
            <person name="Umezawa K."/>
        </authorList>
    </citation>
    <scope>NUCLEOTIDE SEQUENCE [LARGE SCALE GENOMIC DNA]</scope>
</reference>
<keyword evidence="1" id="KW-0472">Membrane</keyword>
<keyword evidence="1" id="KW-1133">Transmembrane helix</keyword>
<dbReference type="Proteomes" id="UP000502823">
    <property type="component" value="Unassembled WGS sequence"/>
</dbReference>
<evidence type="ECO:0000256" key="1">
    <source>
        <dbReference type="SAM" id="Phobius"/>
    </source>
</evidence>
<feature type="non-terminal residue" evidence="2">
    <location>
        <position position="260"/>
    </location>
</feature>
<organism evidence="2 3">
    <name type="scientific">Coptotermes formosanus</name>
    <name type="common">Formosan subterranean termite</name>
    <dbReference type="NCBI Taxonomy" id="36987"/>
    <lineage>
        <taxon>Eukaryota</taxon>
        <taxon>Metazoa</taxon>
        <taxon>Ecdysozoa</taxon>
        <taxon>Arthropoda</taxon>
        <taxon>Hexapoda</taxon>
        <taxon>Insecta</taxon>
        <taxon>Pterygota</taxon>
        <taxon>Neoptera</taxon>
        <taxon>Polyneoptera</taxon>
        <taxon>Dictyoptera</taxon>
        <taxon>Blattodea</taxon>
        <taxon>Blattoidea</taxon>
        <taxon>Termitoidae</taxon>
        <taxon>Rhinotermitidae</taxon>
        <taxon>Coptotermes</taxon>
    </lineage>
</organism>
<evidence type="ECO:0000313" key="2">
    <source>
        <dbReference type="EMBL" id="GFG33772.1"/>
    </source>
</evidence>
<protein>
    <submittedName>
        <fullName evidence="2">Uncharacterized protein</fullName>
    </submittedName>
</protein>
<accession>A0A6L2PRF8</accession>
<dbReference type="AlphaFoldDB" id="A0A6L2PRF8"/>
<feature type="transmembrane region" description="Helical" evidence="1">
    <location>
        <begin position="12"/>
        <end position="32"/>
    </location>
</feature>
<keyword evidence="1" id="KW-0812">Transmembrane</keyword>
<dbReference type="OrthoDB" id="10446844at2759"/>